<gene>
    <name evidence="2" type="primary">LOC107907305</name>
</gene>
<dbReference type="AlphaFoldDB" id="A0A1U8JP77"/>
<dbReference type="PANTHER" id="PTHR33067:SF39">
    <property type="entry name" value="TRANSCRIPTION FACTOR INTERACTOR AND REGULATOR CCHC(ZN) FAMILY"/>
    <property type="match status" value="1"/>
</dbReference>
<dbReference type="PaxDb" id="3635-A0A1U8JP77"/>
<reference evidence="2" key="2">
    <citation type="submission" date="2025-08" db="UniProtKB">
        <authorList>
            <consortium name="RefSeq"/>
        </authorList>
    </citation>
    <scope>IDENTIFICATION</scope>
</reference>
<dbReference type="RefSeq" id="XP_016690129.1">
    <property type="nucleotide sequence ID" value="XM_016834640.1"/>
</dbReference>
<reference evidence="1" key="1">
    <citation type="journal article" date="2020" name="Nat. Genet.">
        <title>Genomic diversifications of five Gossypium allopolyploid species and their impact on cotton improvement.</title>
        <authorList>
            <person name="Chen Z.J."/>
            <person name="Sreedasyam A."/>
            <person name="Ando A."/>
            <person name="Song Q."/>
            <person name="De Santiago L.M."/>
            <person name="Hulse-Kemp A.M."/>
            <person name="Ding M."/>
            <person name="Ye W."/>
            <person name="Kirkbride R.C."/>
            <person name="Jenkins J."/>
            <person name="Plott C."/>
            <person name="Lovell J."/>
            <person name="Lin Y.M."/>
            <person name="Vaughn R."/>
            <person name="Liu B."/>
            <person name="Simpson S."/>
            <person name="Scheffler B.E."/>
            <person name="Wen L."/>
            <person name="Saski C.A."/>
            <person name="Grover C.E."/>
            <person name="Hu G."/>
            <person name="Conover J.L."/>
            <person name="Carlson J.W."/>
            <person name="Shu S."/>
            <person name="Boston L.B."/>
            <person name="Williams M."/>
            <person name="Peterson D.G."/>
            <person name="McGee K."/>
            <person name="Jones D.C."/>
            <person name="Wendel J.F."/>
            <person name="Stelly D.M."/>
            <person name="Grimwood J."/>
            <person name="Schmutz J."/>
        </authorList>
    </citation>
    <scope>NUCLEOTIDE SEQUENCE [LARGE SCALE GENOMIC DNA]</scope>
    <source>
        <strain evidence="1">cv. TM-1</strain>
    </source>
</reference>
<name>A0A1U8JP77_GOSHI</name>
<dbReference type="Proteomes" id="UP000818029">
    <property type="component" value="Chromosome D08"/>
</dbReference>
<dbReference type="GeneID" id="107907305"/>
<proteinExistence type="predicted"/>
<organism evidence="1 2">
    <name type="scientific">Gossypium hirsutum</name>
    <name type="common">Upland cotton</name>
    <name type="synonym">Gossypium mexicanum</name>
    <dbReference type="NCBI Taxonomy" id="3635"/>
    <lineage>
        <taxon>Eukaryota</taxon>
        <taxon>Viridiplantae</taxon>
        <taxon>Streptophyta</taxon>
        <taxon>Embryophyta</taxon>
        <taxon>Tracheophyta</taxon>
        <taxon>Spermatophyta</taxon>
        <taxon>Magnoliopsida</taxon>
        <taxon>eudicotyledons</taxon>
        <taxon>Gunneridae</taxon>
        <taxon>Pentapetalae</taxon>
        <taxon>rosids</taxon>
        <taxon>malvids</taxon>
        <taxon>Malvales</taxon>
        <taxon>Malvaceae</taxon>
        <taxon>Malvoideae</taxon>
        <taxon>Gossypium</taxon>
    </lineage>
</organism>
<evidence type="ECO:0000313" key="1">
    <source>
        <dbReference type="Proteomes" id="UP000818029"/>
    </source>
</evidence>
<dbReference type="PANTHER" id="PTHR33067">
    <property type="entry name" value="RNA-DIRECTED DNA POLYMERASE-RELATED"/>
    <property type="match status" value="1"/>
</dbReference>
<dbReference type="InterPro" id="IPR021109">
    <property type="entry name" value="Peptidase_aspartic_dom_sf"/>
</dbReference>
<keyword evidence="1" id="KW-1185">Reference proteome</keyword>
<accession>A0A1U8JP77</accession>
<dbReference type="Gene3D" id="2.40.70.10">
    <property type="entry name" value="Acid Proteases"/>
    <property type="match status" value="1"/>
</dbReference>
<sequence>MSLSTFRKLGIGHMKPTAVKLQLVDRSSAQPEGKIKDILVRVNKFIFPVDFIILDCEANMEVHITDKHVAIRIFESIQGKDKEECHTVNVLDDLIEAKFNDQHIILSMEFAVTSNDEFEMIVTAWLKLIILNLGMDGRSNP</sequence>
<dbReference type="KEGG" id="ghi:107907305"/>
<protein>
    <submittedName>
        <fullName evidence="2">Uncharacterized protein</fullName>
    </submittedName>
</protein>
<evidence type="ECO:0000313" key="2">
    <source>
        <dbReference type="RefSeq" id="XP_016690129.1"/>
    </source>
</evidence>